<dbReference type="AlphaFoldDB" id="A0A495MK99"/>
<name>A0A495MK99_9FLAO</name>
<protein>
    <recommendedName>
        <fullName evidence="3">Methyltransferase family protein</fullName>
    </recommendedName>
</protein>
<dbReference type="SUPFAM" id="SSF53335">
    <property type="entry name" value="S-adenosyl-L-methionine-dependent methyltransferases"/>
    <property type="match status" value="1"/>
</dbReference>
<accession>A0A495MK99</accession>
<comment type="caution">
    <text evidence="1">The sequence shown here is derived from an EMBL/GenBank/DDBJ whole genome shotgun (WGS) entry which is preliminary data.</text>
</comment>
<dbReference type="Proteomes" id="UP000277579">
    <property type="component" value="Unassembled WGS sequence"/>
</dbReference>
<sequence>MKETIEKIVPVWILKWYRDLKVSKFKNRSAEDVFTEIYKTNRWKSSESISGEGSELKQVETLIKELDSLIVNLNISSILDIPCGDFNWMQHVNLSTVNYTGADIVNELVESNIEKFKDYENVNFMVLDLINNELPKKDLIIIRDCLVHLSYEHIFKSIESVKKSGSKYLFTTTYPNHNTNLDIITGDWRRLNLMQPPFNFPDPLLIINENCTESNGRYADKSMVLWDISKL</sequence>
<evidence type="ECO:0000313" key="1">
    <source>
        <dbReference type="EMBL" id="RKS26394.1"/>
    </source>
</evidence>
<evidence type="ECO:0008006" key="3">
    <source>
        <dbReference type="Google" id="ProtNLM"/>
    </source>
</evidence>
<keyword evidence="2" id="KW-1185">Reference proteome</keyword>
<dbReference type="Gene3D" id="3.40.50.150">
    <property type="entry name" value="Vaccinia Virus protein VP39"/>
    <property type="match status" value="1"/>
</dbReference>
<dbReference type="RefSeq" id="WP_121375718.1">
    <property type="nucleotide sequence ID" value="NZ_RBLC01000001.1"/>
</dbReference>
<dbReference type="EMBL" id="RBLC01000001">
    <property type="protein sequence ID" value="RKS26394.1"/>
    <property type="molecule type" value="Genomic_DNA"/>
</dbReference>
<evidence type="ECO:0000313" key="2">
    <source>
        <dbReference type="Proteomes" id="UP000277579"/>
    </source>
</evidence>
<gene>
    <name evidence="1" type="ORF">CLV94_1452</name>
</gene>
<dbReference type="InterPro" id="IPR029063">
    <property type="entry name" value="SAM-dependent_MTases_sf"/>
</dbReference>
<dbReference type="OrthoDB" id="20930at2"/>
<organism evidence="1 2">
    <name type="scientific">Flavobacterium endophyticum</name>
    <dbReference type="NCBI Taxonomy" id="1540163"/>
    <lineage>
        <taxon>Bacteria</taxon>
        <taxon>Pseudomonadati</taxon>
        <taxon>Bacteroidota</taxon>
        <taxon>Flavobacteriia</taxon>
        <taxon>Flavobacteriales</taxon>
        <taxon>Flavobacteriaceae</taxon>
        <taxon>Flavobacterium</taxon>
    </lineage>
</organism>
<proteinExistence type="predicted"/>
<reference evidence="1 2" key="1">
    <citation type="submission" date="2018-10" db="EMBL/GenBank/DDBJ databases">
        <title>Genomic Encyclopedia of Archaeal and Bacterial Type Strains, Phase II (KMG-II): from individual species to whole genera.</title>
        <authorList>
            <person name="Goeker M."/>
        </authorList>
    </citation>
    <scope>NUCLEOTIDE SEQUENCE [LARGE SCALE GENOMIC DNA]</scope>
    <source>
        <strain evidence="1 2">DSM 29537</strain>
    </source>
</reference>